<dbReference type="GO" id="GO:0005938">
    <property type="term" value="C:cell cortex"/>
    <property type="evidence" value="ECO:0007669"/>
    <property type="project" value="TreeGrafter"/>
</dbReference>
<dbReference type="GO" id="GO:0051015">
    <property type="term" value="F:actin filament binding"/>
    <property type="evidence" value="ECO:0007669"/>
    <property type="project" value="TreeGrafter"/>
</dbReference>
<evidence type="ECO:0000313" key="2">
    <source>
        <dbReference type="Proteomes" id="UP000242146"/>
    </source>
</evidence>
<comment type="caution">
    <text evidence="1">The sequence shown here is derived from an EMBL/GenBank/DDBJ whole genome shotgun (WGS) entry which is preliminary data.</text>
</comment>
<dbReference type="Gene3D" id="1.10.418.10">
    <property type="entry name" value="Calponin-like domain"/>
    <property type="match status" value="1"/>
</dbReference>
<feature type="non-terminal residue" evidence="1">
    <location>
        <position position="77"/>
    </location>
</feature>
<sequence>LGRIRLQKNKQVATSTWIDRQRTNLVAYEYLCHIGEAKDWIEACLGQEIPPVTKLEEFMRNGIILAKLANIIHPGTA</sequence>
<dbReference type="EMBL" id="MCGT01000026">
    <property type="protein sequence ID" value="ORX49535.1"/>
    <property type="molecule type" value="Genomic_DNA"/>
</dbReference>
<proteinExistence type="predicted"/>
<dbReference type="InterPro" id="IPR036872">
    <property type="entry name" value="CH_dom_sf"/>
</dbReference>
<dbReference type="OrthoDB" id="21595at2759"/>
<dbReference type="SUPFAM" id="SSF47576">
    <property type="entry name" value="Calponin-homology domain, CH-domain"/>
    <property type="match status" value="1"/>
</dbReference>
<dbReference type="AlphaFoldDB" id="A0A1X2GC90"/>
<dbReference type="GO" id="GO:1903479">
    <property type="term" value="P:mitotic actomyosin contractile ring assembly actin filament organization"/>
    <property type="evidence" value="ECO:0007669"/>
    <property type="project" value="TreeGrafter"/>
</dbReference>
<dbReference type="Proteomes" id="UP000242146">
    <property type="component" value="Unassembled WGS sequence"/>
</dbReference>
<name>A0A1X2GC90_9FUNG</name>
<protein>
    <submittedName>
        <fullName evidence="1">Uncharacterized protein</fullName>
    </submittedName>
</protein>
<dbReference type="STRING" id="101127.A0A1X2GC90"/>
<dbReference type="PANTHER" id="PTHR14149">
    <property type="entry name" value="RAS GTPASE-ACTIVATING PROTEIN WITH IQ MOTIF"/>
    <property type="match status" value="1"/>
</dbReference>
<keyword evidence="2" id="KW-1185">Reference proteome</keyword>
<dbReference type="GO" id="GO:0005516">
    <property type="term" value="F:calmodulin binding"/>
    <property type="evidence" value="ECO:0007669"/>
    <property type="project" value="TreeGrafter"/>
</dbReference>
<dbReference type="GO" id="GO:0005096">
    <property type="term" value="F:GTPase activator activity"/>
    <property type="evidence" value="ECO:0007669"/>
    <property type="project" value="TreeGrafter"/>
</dbReference>
<organism evidence="1 2">
    <name type="scientific">Hesseltinella vesiculosa</name>
    <dbReference type="NCBI Taxonomy" id="101127"/>
    <lineage>
        <taxon>Eukaryota</taxon>
        <taxon>Fungi</taxon>
        <taxon>Fungi incertae sedis</taxon>
        <taxon>Mucoromycota</taxon>
        <taxon>Mucoromycotina</taxon>
        <taxon>Mucoromycetes</taxon>
        <taxon>Mucorales</taxon>
        <taxon>Cunninghamellaceae</taxon>
        <taxon>Hesseltinella</taxon>
    </lineage>
</organism>
<gene>
    <name evidence="1" type="ORF">DM01DRAFT_1267908</name>
</gene>
<evidence type="ECO:0000313" key="1">
    <source>
        <dbReference type="EMBL" id="ORX49535.1"/>
    </source>
</evidence>
<accession>A0A1X2GC90</accession>
<dbReference type="PANTHER" id="PTHR14149:SF14">
    <property type="entry name" value="CALPONIN-HOMOLOGY (CH) DOMAIN-CONTAINING PROTEIN"/>
    <property type="match status" value="1"/>
</dbReference>
<reference evidence="1 2" key="1">
    <citation type="submission" date="2016-07" db="EMBL/GenBank/DDBJ databases">
        <title>Pervasive Adenine N6-methylation of Active Genes in Fungi.</title>
        <authorList>
            <consortium name="DOE Joint Genome Institute"/>
            <person name="Mondo S.J."/>
            <person name="Dannebaum R.O."/>
            <person name="Kuo R.C."/>
            <person name="Labutti K."/>
            <person name="Haridas S."/>
            <person name="Kuo A."/>
            <person name="Salamov A."/>
            <person name="Ahrendt S.R."/>
            <person name="Lipzen A."/>
            <person name="Sullivan W."/>
            <person name="Andreopoulos W.B."/>
            <person name="Clum A."/>
            <person name="Lindquist E."/>
            <person name="Daum C."/>
            <person name="Ramamoorthy G.K."/>
            <person name="Gryganskyi A."/>
            <person name="Culley D."/>
            <person name="Magnuson J.K."/>
            <person name="James T.Y."/>
            <person name="O'Malley M.A."/>
            <person name="Stajich J.E."/>
            <person name="Spatafora J.W."/>
            <person name="Visel A."/>
            <person name="Grigoriev I.V."/>
        </authorList>
    </citation>
    <scope>NUCLEOTIDE SEQUENCE [LARGE SCALE GENOMIC DNA]</scope>
    <source>
        <strain evidence="1 2">NRRL 3301</strain>
    </source>
</reference>
<feature type="non-terminal residue" evidence="1">
    <location>
        <position position="1"/>
    </location>
</feature>